<protein>
    <submittedName>
        <fullName evidence="1">Uncharacterized protein</fullName>
    </submittedName>
</protein>
<dbReference type="Proteomes" id="UP001240236">
    <property type="component" value="Unassembled WGS sequence"/>
</dbReference>
<dbReference type="EMBL" id="JAUSUZ010000001">
    <property type="protein sequence ID" value="MDQ0363384.1"/>
    <property type="molecule type" value="Genomic_DNA"/>
</dbReference>
<sequence length="65" mass="7204">MTRAEYEQHATLHWRLGHQAGIVAGIRWADRQYNNAIAEVAAGIPAPAHEIVAAYVRRLDRQAAA</sequence>
<keyword evidence="2" id="KW-1185">Reference proteome</keyword>
<name>A0AAE3VTI3_9ACTN</name>
<reference evidence="1 2" key="1">
    <citation type="submission" date="2023-07" db="EMBL/GenBank/DDBJ databases">
        <title>Sequencing the genomes of 1000 actinobacteria strains.</title>
        <authorList>
            <person name="Klenk H.-P."/>
        </authorList>
    </citation>
    <scope>NUCLEOTIDE SEQUENCE [LARGE SCALE GENOMIC DNA]</scope>
    <source>
        <strain evidence="1 2">DSM 44709</strain>
    </source>
</reference>
<dbReference type="RefSeq" id="WP_307233972.1">
    <property type="nucleotide sequence ID" value="NZ_JAUSUZ010000001.1"/>
</dbReference>
<gene>
    <name evidence="1" type="ORF">J2S42_000053</name>
</gene>
<evidence type="ECO:0000313" key="1">
    <source>
        <dbReference type="EMBL" id="MDQ0363384.1"/>
    </source>
</evidence>
<comment type="caution">
    <text evidence="1">The sequence shown here is derived from an EMBL/GenBank/DDBJ whole genome shotgun (WGS) entry which is preliminary data.</text>
</comment>
<proteinExistence type="predicted"/>
<organism evidence="1 2">
    <name type="scientific">Catenuloplanes indicus</name>
    <dbReference type="NCBI Taxonomy" id="137267"/>
    <lineage>
        <taxon>Bacteria</taxon>
        <taxon>Bacillati</taxon>
        <taxon>Actinomycetota</taxon>
        <taxon>Actinomycetes</taxon>
        <taxon>Micromonosporales</taxon>
        <taxon>Micromonosporaceae</taxon>
        <taxon>Catenuloplanes</taxon>
    </lineage>
</organism>
<accession>A0AAE3VTI3</accession>
<dbReference type="AlphaFoldDB" id="A0AAE3VTI3"/>
<evidence type="ECO:0000313" key="2">
    <source>
        <dbReference type="Proteomes" id="UP001240236"/>
    </source>
</evidence>